<protein>
    <submittedName>
        <fullName evidence="1">Uncharacterized protein</fullName>
    </submittedName>
</protein>
<reference evidence="1 2" key="1">
    <citation type="submission" date="2021-06" db="EMBL/GenBank/DDBJ databases">
        <authorList>
            <person name="Palmer J.M."/>
        </authorList>
    </citation>
    <scope>NUCLEOTIDE SEQUENCE [LARGE SCALE GENOMIC DNA]</scope>
    <source>
        <strain evidence="2">if_2019</strain>
        <tissue evidence="1">Muscle</tissue>
    </source>
</reference>
<name>A0ABV0V556_9TELE</name>
<gene>
    <name evidence="1" type="ORF">ILYODFUR_014850</name>
</gene>
<keyword evidence="2" id="KW-1185">Reference proteome</keyword>
<sequence>MFYSSDGPVSRTSPFCTALSCCEKRTLPSPAGNDCCRKLSTLLRNLLCPTCHKYTGQGGGSSSAVCVWTCFVLLWFDRGSGCLSLLSSDTCILKARYQQLECV</sequence>
<evidence type="ECO:0000313" key="1">
    <source>
        <dbReference type="EMBL" id="MEQ2251795.1"/>
    </source>
</evidence>
<evidence type="ECO:0000313" key="2">
    <source>
        <dbReference type="Proteomes" id="UP001482620"/>
    </source>
</evidence>
<dbReference type="Proteomes" id="UP001482620">
    <property type="component" value="Unassembled WGS sequence"/>
</dbReference>
<proteinExistence type="predicted"/>
<comment type="caution">
    <text evidence="1">The sequence shown here is derived from an EMBL/GenBank/DDBJ whole genome shotgun (WGS) entry which is preliminary data.</text>
</comment>
<dbReference type="EMBL" id="JAHRIQ010093957">
    <property type="protein sequence ID" value="MEQ2251795.1"/>
    <property type="molecule type" value="Genomic_DNA"/>
</dbReference>
<organism evidence="1 2">
    <name type="scientific">Ilyodon furcidens</name>
    <name type="common">goldbreast splitfin</name>
    <dbReference type="NCBI Taxonomy" id="33524"/>
    <lineage>
        <taxon>Eukaryota</taxon>
        <taxon>Metazoa</taxon>
        <taxon>Chordata</taxon>
        <taxon>Craniata</taxon>
        <taxon>Vertebrata</taxon>
        <taxon>Euteleostomi</taxon>
        <taxon>Actinopterygii</taxon>
        <taxon>Neopterygii</taxon>
        <taxon>Teleostei</taxon>
        <taxon>Neoteleostei</taxon>
        <taxon>Acanthomorphata</taxon>
        <taxon>Ovalentaria</taxon>
        <taxon>Atherinomorphae</taxon>
        <taxon>Cyprinodontiformes</taxon>
        <taxon>Goodeidae</taxon>
        <taxon>Ilyodon</taxon>
    </lineage>
</organism>
<accession>A0ABV0V556</accession>